<dbReference type="GO" id="GO:0016829">
    <property type="term" value="F:lyase activity"/>
    <property type="evidence" value="ECO:0007669"/>
    <property type="project" value="UniProtKB-KW"/>
</dbReference>
<keyword evidence="7" id="KW-1185">Reference proteome</keyword>
<name>A0A4R7J7T3_9ACTN</name>
<evidence type="ECO:0000256" key="1">
    <source>
        <dbReference type="ARBA" id="ARBA00009798"/>
    </source>
</evidence>
<accession>A0A4R7J7T3</accession>
<dbReference type="GO" id="GO:0002161">
    <property type="term" value="F:aminoacyl-tRNA deacylase activity"/>
    <property type="evidence" value="ECO:0007669"/>
    <property type="project" value="InterPro"/>
</dbReference>
<dbReference type="Pfam" id="PF04073">
    <property type="entry name" value="tRNA_edit"/>
    <property type="match status" value="1"/>
</dbReference>
<evidence type="ECO:0000256" key="3">
    <source>
        <dbReference type="ARBA" id="ARBA00023239"/>
    </source>
</evidence>
<dbReference type="PANTHER" id="PTHR30411">
    <property type="entry name" value="CYTOPLASMIC PROTEIN"/>
    <property type="match status" value="1"/>
</dbReference>
<dbReference type="AlphaFoldDB" id="A0A4R7J7T3"/>
<reference evidence="6 7" key="1">
    <citation type="submission" date="2019-03" db="EMBL/GenBank/DDBJ databases">
        <title>Genomic Encyclopedia of Archaeal and Bacterial Type Strains, Phase II (KMG-II): from individual species to whole genera.</title>
        <authorList>
            <person name="Goeker M."/>
        </authorList>
    </citation>
    <scope>NUCLEOTIDE SEQUENCE [LARGE SCALE GENOMIC DNA]</scope>
    <source>
        <strain evidence="6 7">DSM 24323</strain>
    </source>
</reference>
<comment type="similarity">
    <text evidence="1 4">Belongs to the prolyl-tRNA editing family. YbaK/EbsC subfamily.</text>
</comment>
<sequence>MGTATPATKVLDAAGTAYTLHSYDHDPRAASFGAEAAEALGTDPDQVFKTLLAHGTGGLVCAVVPVSGQLDLKALAAACGSKHLTMADPATAERSSGYVVGGISPLGQRTRLPTFIDETAQLWDTIHVSGGRRGLEIELAPDDLLRLTGGAWAAIGR</sequence>
<dbReference type="PANTHER" id="PTHR30411:SF0">
    <property type="entry name" value="CYS-TRNA(PRO)_CYS-TRNA(CYS) DEACYLASE YBAK"/>
    <property type="match status" value="1"/>
</dbReference>
<dbReference type="InterPro" id="IPR007214">
    <property type="entry name" value="YbaK/aa-tRNA-synth-assoc-dom"/>
</dbReference>
<proteinExistence type="inferred from homology"/>
<evidence type="ECO:0000313" key="7">
    <source>
        <dbReference type="Proteomes" id="UP000295371"/>
    </source>
</evidence>
<dbReference type="OrthoDB" id="9809296at2"/>
<keyword evidence="2 4" id="KW-0648">Protein biosynthesis</keyword>
<evidence type="ECO:0000259" key="5">
    <source>
        <dbReference type="Pfam" id="PF04073"/>
    </source>
</evidence>
<gene>
    <name evidence="6" type="ORF">CLV29_1138</name>
</gene>
<dbReference type="Proteomes" id="UP000295371">
    <property type="component" value="Unassembled WGS sequence"/>
</dbReference>
<comment type="caution">
    <text evidence="6">The sequence shown here is derived from an EMBL/GenBank/DDBJ whole genome shotgun (WGS) entry which is preliminary data.</text>
</comment>
<dbReference type="EMBL" id="SOAW01000001">
    <property type="protein sequence ID" value="TDT33520.1"/>
    <property type="molecule type" value="Genomic_DNA"/>
</dbReference>
<dbReference type="NCBIfam" id="TIGR00011">
    <property type="entry name" value="YbaK_EbsC"/>
    <property type="match status" value="1"/>
</dbReference>
<dbReference type="EC" id="4.2.-.-" evidence="4"/>
<protein>
    <recommendedName>
        <fullName evidence="4">Cys-tRNA(Pro)/Cys-tRNA(Cys) deacylase</fullName>
        <ecNumber evidence="4">4.2.-.-</ecNumber>
    </recommendedName>
</protein>
<evidence type="ECO:0000256" key="2">
    <source>
        <dbReference type="ARBA" id="ARBA00022917"/>
    </source>
</evidence>
<keyword evidence="3 4" id="KW-0456">Lyase</keyword>
<feature type="domain" description="YbaK/aminoacyl-tRNA synthetase-associated" evidence="5">
    <location>
        <begin position="32"/>
        <end position="147"/>
    </location>
</feature>
<dbReference type="RefSeq" id="WP_133754022.1">
    <property type="nucleotide sequence ID" value="NZ_CP171129.1"/>
</dbReference>
<dbReference type="InterPro" id="IPR036754">
    <property type="entry name" value="YbaK/aa-tRNA-synt-asso_dom_sf"/>
</dbReference>
<evidence type="ECO:0000313" key="6">
    <source>
        <dbReference type="EMBL" id="TDT33520.1"/>
    </source>
</evidence>
<dbReference type="GO" id="GO:0006412">
    <property type="term" value="P:translation"/>
    <property type="evidence" value="ECO:0007669"/>
    <property type="project" value="UniProtKB-KW"/>
</dbReference>
<dbReference type="CDD" id="cd00002">
    <property type="entry name" value="YbaK_deacylase"/>
    <property type="match status" value="1"/>
</dbReference>
<dbReference type="PIRSF" id="PIRSF006181">
    <property type="entry name" value="EbsC_YbaK"/>
    <property type="match status" value="1"/>
</dbReference>
<dbReference type="InterPro" id="IPR004369">
    <property type="entry name" value="Prolyl-tRNA_editing_YbaK/EbsC"/>
</dbReference>
<organism evidence="6 7">
    <name type="scientific">Naumannella halotolerans</name>
    <dbReference type="NCBI Taxonomy" id="993414"/>
    <lineage>
        <taxon>Bacteria</taxon>
        <taxon>Bacillati</taxon>
        <taxon>Actinomycetota</taxon>
        <taxon>Actinomycetes</taxon>
        <taxon>Propionibacteriales</taxon>
        <taxon>Propionibacteriaceae</taxon>
        <taxon>Naumannella</taxon>
    </lineage>
</organism>
<dbReference type="Gene3D" id="3.90.960.10">
    <property type="entry name" value="YbaK/aminoacyl-tRNA synthetase-associated domain"/>
    <property type="match status" value="1"/>
</dbReference>
<dbReference type="SUPFAM" id="SSF55826">
    <property type="entry name" value="YbaK/ProRS associated domain"/>
    <property type="match status" value="1"/>
</dbReference>
<evidence type="ECO:0000256" key="4">
    <source>
        <dbReference type="PIRNR" id="PIRNR006181"/>
    </source>
</evidence>